<dbReference type="Gene3D" id="3.40.50.150">
    <property type="entry name" value="Vaccinia Virus protein VP39"/>
    <property type="match status" value="1"/>
</dbReference>
<dbReference type="Proteomes" id="UP001168528">
    <property type="component" value="Unassembled WGS sequence"/>
</dbReference>
<dbReference type="SUPFAM" id="SSF53335">
    <property type="entry name" value="S-adenosyl-L-methionine-dependent methyltransferases"/>
    <property type="match status" value="1"/>
</dbReference>
<dbReference type="GO" id="GO:0008168">
    <property type="term" value="F:methyltransferase activity"/>
    <property type="evidence" value="ECO:0007669"/>
    <property type="project" value="UniProtKB-KW"/>
</dbReference>
<accession>A0ABT8RJE2</accession>
<name>A0ABT8RJE2_9BACT</name>
<keyword evidence="1" id="KW-0808">Transferase</keyword>
<evidence type="ECO:0000313" key="2">
    <source>
        <dbReference type="Proteomes" id="UP001168528"/>
    </source>
</evidence>
<comment type="caution">
    <text evidence="1">The sequence shown here is derived from an EMBL/GenBank/DDBJ whole genome shotgun (WGS) entry which is preliminary data.</text>
</comment>
<dbReference type="InterPro" id="IPR029063">
    <property type="entry name" value="SAM-dependent_MTases_sf"/>
</dbReference>
<evidence type="ECO:0000313" key="1">
    <source>
        <dbReference type="EMBL" id="MDO1451015.1"/>
    </source>
</evidence>
<gene>
    <name evidence="1" type="ORF">Q0590_32370</name>
</gene>
<dbReference type="GO" id="GO:0032259">
    <property type="term" value="P:methylation"/>
    <property type="evidence" value="ECO:0007669"/>
    <property type="project" value="UniProtKB-KW"/>
</dbReference>
<dbReference type="RefSeq" id="WP_302041815.1">
    <property type="nucleotide sequence ID" value="NZ_JAUKPO010000040.1"/>
</dbReference>
<keyword evidence="2" id="KW-1185">Reference proteome</keyword>
<protein>
    <submittedName>
        <fullName evidence="1">Methyltransferase domain-containing protein</fullName>
    </submittedName>
</protein>
<reference evidence="1" key="1">
    <citation type="submission" date="2023-07" db="EMBL/GenBank/DDBJ databases">
        <title>The genome sequence of Rhodocytophaga aerolata KACC 12507.</title>
        <authorList>
            <person name="Zhang X."/>
        </authorList>
    </citation>
    <scope>NUCLEOTIDE SEQUENCE</scope>
    <source>
        <strain evidence="1">KACC 12507</strain>
    </source>
</reference>
<proteinExistence type="predicted"/>
<organism evidence="1 2">
    <name type="scientific">Rhodocytophaga aerolata</name>
    <dbReference type="NCBI Taxonomy" id="455078"/>
    <lineage>
        <taxon>Bacteria</taxon>
        <taxon>Pseudomonadati</taxon>
        <taxon>Bacteroidota</taxon>
        <taxon>Cytophagia</taxon>
        <taxon>Cytophagales</taxon>
        <taxon>Rhodocytophagaceae</taxon>
        <taxon>Rhodocytophaga</taxon>
    </lineage>
</organism>
<dbReference type="Pfam" id="PF13489">
    <property type="entry name" value="Methyltransf_23"/>
    <property type="match status" value="1"/>
</dbReference>
<keyword evidence="1" id="KW-0489">Methyltransferase</keyword>
<sequence>MVNIVKAIQQNTFRSILKIIYYKIFPNRIPVAQPPNIQNFKIYHKLLVGKKGLEIGGPSDIFRRKNELPIYPIIKQLDGCNFSAKTVWEGEIKQGHTYLYYNKNKPGYQFICEASELSTIPSETYDFVLSSHSIEHIANPLKAITNWLRALKEGGALLMVVPNKEYTFDHKRPVTTLHHLIEDFNNNVDEHDLTHLPEILQLHDLARDPQAGSFSNFEKRSYQNFENRCLHHHVFDAGLVIDLYSYCNIQIKAMDLVKPCHIIVIGIKQKNKADNSPFLAKYQTYNPVKE</sequence>
<dbReference type="CDD" id="cd02440">
    <property type="entry name" value="AdoMet_MTases"/>
    <property type="match status" value="1"/>
</dbReference>
<dbReference type="EMBL" id="JAUKPO010000040">
    <property type="protein sequence ID" value="MDO1451015.1"/>
    <property type="molecule type" value="Genomic_DNA"/>
</dbReference>